<name>A0A1G1Y545_9BACT</name>
<accession>A0A1G1Y545</accession>
<gene>
    <name evidence="1" type="ORF">A2663_00100</name>
</gene>
<sequence length="91" mass="10544">MDPERKILKELEPTERLPIELRNEVQRLVLADEYGFDDAQALVWVRKNAARMARIIDTDEMIKAEVREGNLAYAAGRVKERLDEEFGADEI</sequence>
<proteinExistence type="predicted"/>
<dbReference type="Proteomes" id="UP000178432">
    <property type="component" value="Unassembled WGS sequence"/>
</dbReference>
<dbReference type="EMBL" id="MHIF01000054">
    <property type="protein sequence ID" value="OGY46687.1"/>
    <property type="molecule type" value="Genomic_DNA"/>
</dbReference>
<evidence type="ECO:0000313" key="2">
    <source>
        <dbReference type="Proteomes" id="UP000178432"/>
    </source>
</evidence>
<reference evidence="1 2" key="1">
    <citation type="journal article" date="2016" name="Nat. Commun.">
        <title>Thousands of microbial genomes shed light on interconnected biogeochemical processes in an aquifer system.</title>
        <authorList>
            <person name="Anantharaman K."/>
            <person name="Brown C.T."/>
            <person name="Hug L.A."/>
            <person name="Sharon I."/>
            <person name="Castelle C.J."/>
            <person name="Probst A.J."/>
            <person name="Thomas B.C."/>
            <person name="Singh A."/>
            <person name="Wilkins M.J."/>
            <person name="Karaoz U."/>
            <person name="Brodie E.L."/>
            <person name="Williams K.H."/>
            <person name="Hubbard S.S."/>
            <person name="Banfield J.F."/>
        </authorList>
    </citation>
    <scope>NUCLEOTIDE SEQUENCE [LARGE SCALE GENOMIC DNA]</scope>
</reference>
<organism evidence="1 2">
    <name type="scientific">Candidatus Buchananbacteria bacterium RIFCSPHIGHO2_01_FULL_46_12</name>
    <dbReference type="NCBI Taxonomy" id="1797536"/>
    <lineage>
        <taxon>Bacteria</taxon>
        <taxon>Candidatus Buchananiibacteriota</taxon>
    </lineage>
</organism>
<evidence type="ECO:0000313" key="1">
    <source>
        <dbReference type="EMBL" id="OGY46687.1"/>
    </source>
</evidence>
<protein>
    <submittedName>
        <fullName evidence="1">Uncharacterized protein</fullName>
    </submittedName>
</protein>
<dbReference type="AlphaFoldDB" id="A0A1G1Y545"/>
<comment type="caution">
    <text evidence="1">The sequence shown here is derived from an EMBL/GenBank/DDBJ whole genome shotgun (WGS) entry which is preliminary data.</text>
</comment>